<organism evidence="7 8">
    <name type="scientific">Dehalogenimonas etheniformans</name>
    <dbReference type="NCBI Taxonomy" id="1536648"/>
    <lineage>
        <taxon>Bacteria</taxon>
        <taxon>Bacillati</taxon>
        <taxon>Chloroflexota</taxon>
        <taxon>Dehalococcoidia</taxon>
        <taxon>Dehalococcoidales</taxon>
        <taxon>Dehalococcoidaceae</taxon>
        <taxon>Dehalogenimonas</taxon>
    </lineage>
</organism>
<gene>
    <name evidence="7" type="ORF">JP09_009190</name>
</gene>
<keyword evidence="5 6" id="KW-0472">Membrane</keyword>
<proteinExistence type="inferred from homology"/>
<protein>
    <recommendedName>
        <fullName evidence="6">Probable membrane transporter protein</fullName>
    </recommendedName>
</protein>
<name>A0A2P5P5B4_9CHLR</name>
<reference evidence="7 8" key="1">
    <citation type="journal article" date="2017" name="ISME J.">
        <title>Grape pomace compost harbors organohalide-respiring Dehalogenimonas species with novel reductive dehalogenase genes.</title>
        <authorList>
            <person name="Yang Y."/>
            <person name="Higgins S.A."/>
            <person name="Yan J."/>
            <person name="Simsir B."/>
            <person name="Chourey K."/>
            <person name="Iyer R."/>
            <person name="Hettich R.L."/>
            <person name="Baldwin B."/>
            <person name="Ogles D.M."/>
            <person name="Loffler F.E."/>
        </authorList>
    </citation>
    <scope>NUCLEOTIDE SEQUENCE [LARGE SCALE GENOMIC DNA]</scope>
    <source>
        <strain evidence="7 8">GP</strain>
    </source>
</reference>
<feature type="transmembrane region" description="Helical" evidence="6">
    <location>
        <begin position="211"/>
        <end position="231"/>
    </location>
</feature>
<evidence type="ECO:0000256" key="3">
    <source>
        <dbReference type="ARBA" id="ARBA00022692"/>
    </source>
</evidence>
<keyword evidence="8" id="KW-1185">Reference proteome</keyword>
<keyword evidence="4 6" id="KW-1133">Transmembrane helix</keyword>
<dbReference type="GO" id="GO:0005886">
    <property type="term" value="C:plasma membrane"/>
    <property type="evidence" value="ECO:0007669"/>
    <property type="project" value="UniProtKB-SubCell"/>
</dbReference>
<evidence type="ECO:0000256" key="5">
    <source>
        <dbReference type="ARBA" id="ARBA00023136"/>
    </source>
</evidence>
<evidence type="ECO:0000313" key="7">
    <source>
        <dbReference type="EMBL" id="PPD57492.1"/>
    </source>
</evidence>
<comment type="subcellular location">
    <subcellularLocation>
        <location evidence="6">Cell membrane</location>
        <topology evidence="6">Multi-pass membrane protein</topology>
    </subcellularLocation>
    <subcellularLocation>
        <location evidence="1">Membrane</location>
        <topology evidence="1">Multi-pass membrane protein</topology>
    </subcellularLocation>
</comment>
<evidence type="ECO:0000313" key="8">
    <source>
        <dbReference type="Proteomes" id="UP000235653"/>
    </source>
</evidence>
<feature type="transmembrane region" description="Helical" evidence="6">
    <location>
        <begin position="243"/>
        <end position="261"/>
    </location>
</feature>
<dbReference type="PANTHER" id="PTHR43701:SF2">
    <property type="entry name" value="MEMBRANE TRANSPORTER PROTEIN YJNA-RELATED"/>
    <property type="match status" value="1"/>
</dbReference>
<comment type="similarity">
    <text evidence="2 6">Belongs to the 4-toluene sulfonate uptake permease (TSUP) (TC 2.A.102) family.</text>
</comment>
<keyword evidence="3 6" id="KW-0812">Transmembrane</keyword>
<comment type="caution">
    <text evidence="7">The sequence shown here is derived from an EMBL/GenBank/DDBJ whole genome shotgun (WGS) entry which is preliminary data.</text>
</comment>
<evidence type="ECO:0000256" key="6">
    <source>
        <dbReference type="RuleBase" id="RU363041"/>
    </source>
</evidence>
<accession>A0A2P5P5B4</accession>
<keyword evidence="6" id="KW-1003">Cell membrane</keyword>
<dbReference type="OrthoDB" id="9780109at2"/>
<dbReference type="Proteomes" id="UP000235653">
    <property type="component" value="Unassembled WGS sequence"/>
</dbReference>
<dbReference type="EMBL" id="JQAN02000012">
    <property type="protein sequence ID" value="PPD57492.1"/>
    <property type="molecule type" value="Genomic_DNA"/>
</dbReference>
<evidence type="ECO:0000256" key="4">
    <source>
        <dbReference type="ARBA" id="ARBA00022989"/>
    </source>
</evidence>
<feature type="transmembrane region" description="Helical" evidence="6">
    <location>
        <begin position="176"/>
        <end position="199"/>
    </location>
</feature>
<feature type="transmembrane region" description="Helical" evidence="6">
    <location>
        <begin position="148"/>
        <end position="170"/>
    </location>
</feature>
<dbReference type="PANTHER" id="PTHR43701">
    <property type="entry name" value="MEMBRANE TRANSPORTER PROTEIN MJ0441-RELATED"/>
    <property type="match status" value="1"/>
</dbReference>
<feature type="transmembrane region" description="Helical" evidence="6">
    <location>
        <begin position="109"/>
        <end position="127"/>
    </location>
</feature>
<feature type="transmembrane region" description="Helical" evidence="6">
    <location>
        <begin position="12"/>
        <end position="41"/>
    </location>
</feature>
<dbReference type="InterPro" id="IPR051598">
    <property type="entry name" value="TSUP/Inactive_protease-like"/>
</dbReference>
<feature type="transmembrane region" description="Helical" evidence="6">
    <location>
        <begin position="53"/>
        <end position="73"/>
    </location>
</feature>
<dbReference type="AlphaFoldDB" id="A0A2P5P5B4"/>
<evidence type="ECO:0000256" key="2">
    <source>
        <dbReference type="ARBA" id="ARBA00009142"/>
    </source>
</evidence>
<dbReference type="InterPro" id="IPR002781">
    <property type="entry name" value="TM_pro_TauE-like"/>
</dbReference>
<feature type="transmembrane region" description="Helical" evidence="6">
    <location>
        <begin position="85"/>
        <end position="103"/>
    </location>
</feature>
<evidence type="ECO:0000256" key="1">
    <source>
        <dbReference type="ARBA" id="ARBA00004141"/>
    </source>
</evidence>
<dbReference type="Pfam" id="PF01925">
    <property type="entry name" value="TauE"/>
    <property type="match status" value="1"/>
</dbReference>
<sequence>MGESIINGAWVLPALLALVGLVVGAYGTLIGVGGALVLVPLLLLLYPHATPQAITAISLVIVLVNSVGGTIAYARQKRVDYRNGLIFAFGTVPGVLLGIWTLQYVSRNLFALIFGIVMIAISAFLIIRAEPANTAKSVNGHYSCNRPLGFTLSMVAGYLAGLLGIGGGIIHVPVMVYIMCFPTHVATATSHFILIFTGATGTLTHLGQGTFGSDWSVIIWLALGVVLGSQIGARLSKRVHGNVLIRLLAVALAITGLRLVLG</sequence>